<feature type="compositionally biased region" description="Polar residues" evidence="1">
    <location>
        <begin position="213"/>
        <end position="266"/>
    </location>
</feature>
<feature type="region of interest" description="Disordered" evidence="1">
    <location>
        <begin position="26"/>
        <end position="51"/>
    </location>
</feature>
<sequence>MTSTGPQFLQSQSWKTNFNSWTKIQFPSSTSSVSTSTEITNLSPTSSTSVNDVKPKINIEVSTEKTTEKHEFNELNVSSNVTSQTETFEYISEETTGVSAPSEESNSSSFSNNVSNVKIITTEPETSSYILSTSDEVITERPKTNEQNPVKEEEPLDKPSNTDVTTSNSVTNSSSEIDTNNEGNTQTSNDEPKSNQTTTSTPSTTTEMIDISNVKNESPDNFENSNSTEKSVIGQNNSNTESFDPQDIINQISQTLMENYSTTGSPPMNEENSSKSTSTTIADTTTQIVTENSSIKNEENKTSIPNEVPLSNHVLNLPEEIRNYLERKASREK</sequence>
<feature type="compositionally biased region" description="Low complexity" evidence="1">
    <location>
        <begin position="102"/>
        <end position="117"/>
    </location>
</feature>
<dbReference type="OrthoDB" id="10503038at2759"/>
<proteinExistence type="predicted"/>
<feature type="compositionally biased region" description="Low complexity" evidence="1">
    <location>
        <begin position="274"/>
        <end position="286"/>
    </location>
</feature>
<keyword evidence="3" id="KW-1185">Reference proteome</keyword>
<protein>
    <submittedName>
        <fullName evidence="2">Uncharacterized protein</fullName>
    </submittedName>
</protein>
<comment type="caution">
    <text evidence="2">The sequence shown here is derived from an EMBL/GenBank/DDBJ whole genome shotgun (WGS) entry which is preliminary data.</text>
</comment>
<gene>
    <name evidence="2" type="ORF">Anas_12121</name>
</gene>
<feature type="compositionally biased region" description="Low complexity" evidence="1">
    <location>
        <begin position="28"/>
        <end position="37"/>
    </location>
</feature>
<feature type="compositionally biased region" description="Low complexity" evidence="1">
    <location>
        <begin position="197"/>
        <end position="206"/>
    </location>
</feature>
<feature type="compositionally biased region" description="Polar residues" evidence="1">
    <location>
        <begin position="176"/>
        <end position="189"/>
    </location>
</feature>
<reference evidence="2 3" key="1">
    <citation type="journal article" date="2019" name="PLoS Biol.">
        <title>Sex chromosomes control vertical transmission of feminizing Wolbachia symbionts in an isopod.</title>
        <authorList>
            <person name="Becking T."/>
            <person name="Chebbi M.A."/>
            <person name="Giraud I."/>
            <person name="Moumen B."/>
            <person name="Laverre T."/>
            <person name="Caubet Y."/>
            <person name="Peccoud J."/>
            <person name="Gilbert C."/>
            <person name="Cordaux R."/>
        </authorList>
    </citation>
    <scope>NUCLEOTIDE SEQUENCE [LARGE SCALE GENOMIC DNA]</scope>
    <source>
        <strain evidence="2">ANa2</strain>
        <tissue evidence="2">Whole body excluding digestive tract and cuticle</tissue>
    </source>
</reference>
<feature type="compositionally biased region" description="Low complexity" evidence="1">
    <location>
        <begin position="161"/>
        <end position="175"/>
    </location>
</feature>
<evidence type="ECO:0000313" key="2">
    <source>
        <dbReference type="EMBL" id="KAB7503730.1"/>
    </source>
</evidence>
<feature type="compositionally biased region" description="Polar residues" evidence="1">
    <location>
        <begin position="123"/>
        <end position="136"/>
    </location>
</feature>
<evidence type="ECO:0000313" key="3">
    <source>
        <dbReference type="Proteomes" id="UP000326759"/>
    </source>
</evidence>
<feature type="compositionally biased region" description="Polar residues" evidence="1">
    <location>
        <begin position="38"/>
        <end position="51"/>
    </location>
</feature>
<dbReference type="AlphaFoldDB" id="A0A5N5TFM4"/>
<feature type="compositionally biased region" description="Basic and acidic residues" evidence="1">
    <location>
        <begin position="138"/>
        <end position="157"/>
    </location>
</feature>
<name>A0A5N5TFM4_9CRUS</name>
<evidence type="ECO:0000256" key="1">
    <source>
        <dbReference type="SAM" id="MobiDB-lite"/>
    </source>
</evidence>
<accession>A0A5N5TFM4</accession>
<feature type="region of interest" description="Disordered" evidence="1">
    <location>
        <begin position="92"/>
        <end position="286"/>
    </location>
</feature>
<dbReference type="EMBL" id="SEYY01004556">
    <property type="protein sequence ID" value="KAB7503730.1"/>
    <property type="molecule type" value="Genomic_DNA"/>
</dbReference>
<dbReference type="Proteomes" id="UP000326759">
    <property type="component" value="Unassembled WGS sequence"/>
</dbReference>
<organism evidence="2 3">
    <name type="scientific">Armadillidium nasatum</name>
    <dbReference type="NCBI Taxonomy" id="96803"/>
    <lineage>
        <taxon>Eukaryota</taxon>
        <taxon>Metazoa</taxon>
        <taxon>Ecdysozoa</taxon>
        <taxon>Arthropoda</taxon>
        <taxon>Crustacea</taxon>
        <taxon>Multicrustacea</taxon>
        <taxon>Malacostraca</taxon>
        <taxon>Eumalacostraca</taxon>
        <taxon>Peracarida</taxon>
        <taxon>Isopoda</taxon>
        <taxon>Oniscidea</taxon>
        <taxon>Crinocheta</taxon>
        <taxon>Armadillidiidae</taxon>
        <taxon>Armadillidium</taxon>
    </lineage>
</organism>